<dbReference type="SUPFAM" id="SSF48452">
    <property type="entry name" value="TPR-like"/>
    <property type="match status" value="1"/>
</dbReference>
<dbReference type="EMBL" id="HACM01010806">
    <property type="protein sequence ID" value="CRZ11248.1"/>
    <property type="molecule type" value="Transcribed_RNA"/>
</dbReference>
<dbReference type="InterPro" id="IPR011990">
    <property type="entry name" value="TPR-like_helical_dom_sf"/>
</dbReference>
<sequence length="337" mass="37435">LIITMEAIADMTLSLAQIASIHHHASDHIHRSDATILNDFFKGSVPTRSMIVPQDLNWIALYDNGQYRDSLACCRQLLDGASHGHMQINMLSSALEYAIRSLDRLNLVQDIDHLILSYKAIVNNHIIISVLEADLRPLPGRITALETLLHSLESRPEQTNVDLVRYSLIEAYISAGRVSQALGLLSSIETISDIRQAHILLRAGKCQSAIDLLNAIPNPSLDILVELACCLIRQNQFIAAIEMLYKIVRRDHGHIPASINLACALVYVDKPSESILVLEQSIRSHPEAAVRYPNLLHTLNSLYEMTKDNPVVEQETLVCLAQTYCPDLPLPPALDIA</sequence>
<reference evidence="1" key="1">
    <citation type="submission" date="2015-04" db="EMBL/GenBank/DDBJ databases">
        <title>The genome sequence of the plant pathogenic Rhizarian Plasmodiophora brassicae reveals insights in its biotrophic life cycle and the origin of chitin synthesis.</title>
        <authorList>
            <person name="Schwelm A."/>
            <person name="Fogelqvist J."/>
            <person name="Knaust A."/>
            <person name="Julke S."/>
            <person name="Lilja T."/>
            <person name="Dhandapani V."/>
            <person name="Bonilla-Rosso G."/>
            <person name="Karlsson M."/>
            <person name="Shevchenko A."/>
            <person name="Choi S.R."/>
            <person name="Kim H.G."/>
            <person name="Park J.Y."/>
            <person name="Lim Y.P."/>
            <person name="Ludwig-Muller J."/>
            <person name="Dixelius C."/>
        </authorList>
    </citation>
    <scope>NUCLEOTIDE SEQUENCE</scope>
    <source>
        <tissue evidence="1">Potato root galls</tissue>
    </source>
</reference>
<feature type="non-terminal residue" evidence="1">
    <location>
        <position position="1"/>
    </location>
</feature>
<dbReference type="Gene3D" id="1.25.40.10">
    <property type="entry name" value="Tetratricopeptide repeat domain"/>
    <property type="match status" value="1"/>
</dbReference>
<organism evidence="1">
    <name type="scientific">Spongospora subterranea</name>
    <dbReference type="NCBI Taxonomy" id="70186"/>
    <lineage>
        <taxon>Eukaryota</taxon>
        <taxon>Sar</taxon>
        <taxon>Rhizaria</taxon>
        <taxon>Endomyxa</taxon>
        <taxon>Phytomyxea</taxon>
        <taxon>Plasmodiophorida</taxon>
        <taxon>Plasmodiophoridae</taxon>
        <taxon>Spongospora</taxon>
    </lineage>
</organism>
<name>A0A0H5RB32_9EUKA</name>
<protein>
    <submittedName>
        <fullName evidence="1">Uncharacterized protein</fullName>
    </submittedName>
</protein>
<evidence type="ECO:0000313" key="1">
    <source>
        <dbReference type="EMBL" id="CRZ11248.1"/>
    </source>
</evidence>
<accession>A0A0H5RB32</accession>
<dbReference type="AlphaFoldDB" id="A0A0H5RB32"/>
<proteinExistence type="predicted"/>